<protein>
    <submittedName>
        <fullName evidence="1">Uncharacterized protein</fullName>
    </submittedName>
</protein>
<organism evidence="1 2">
    <name type="scientific">Paenibacillus timonensis</name>
    <dbReference type="NCBI Taxonomy" id="225915"/>
    <lineage>
        <taxon>Bacteria</taxon>
        <taxon>Bacillati</taxon>
        <taxon>Bacillota</taxon>
        <taxon>Bacilli</taxon>
        <taxon>Bacillales</taxon>
        <taxon>Paenibacillaceae</taxon>
        <taxon>Paenibacillus</taxon>
    </lineage>
</organism>
<name>A0ABW3SEG1_9BACL</name>
<reference evidence="2" key="1">
    <citation type="journal article" date="2019" name="Int. J. Syst. Evol. Microbiol.">
        <title>The Global Catalogue of Microorganisms (GCM) 10K type strain sequencing project: providing services to taxonomists for standard genome sequencing and annotation.</title>
        <authorList>
            <consortium name="The Broad Institute Genomics Platform"/>
            <consortium name="The Broad Institute Genome Sequencing Center for Infectious Disease"/>
            <person name="Wu L."/>
            <person name="Ma J."/>
        </authorList>
    </citation>
    <scope>NUCLEOTIDE SEQUENCE [LARGE SCALE GENOMIC DNA]</scope>
    <source>
        <strain evidence="2">CCUG 48216</strain>
    </source>
</reference>
<evidence type="ECO:0000313" key="2">
    <source>
        <dbReference type="Proteomes" id="UP001597211"/>
    </source>
</evidence>
<proteinExistence type="predicted"/>
<dbReference type="Proteomes" id="UP001597211">
    <property type="component" value="Unassembled WGS sequence"/>
</dbReference>
<evidence type="ECO:0000313" key="1">
    <source>
        <dbReference type="EMBL" id="MFD1183169.1"/>
    </source>
</evidence>
<comment type="caution">
    <text evidence="1">The sequence shown here is derived from an EMBL/GenBank/DDBJ whole genome shotgun (WGS) entry which is preliminary data.</text>
</comment>
<sequence length="95" mass="10615">MDMAAITSITSVLAAISGIALGWAGRSKATRQEAEDVAEAEAIRKTEIVNITRLVDDMKVEQKLQGQRFEAFSERLTRVEESAKQAHKRIDRLEE</sequence>
<keyword evidence="2" id="KW-1185">Reference proteome</keyword>
<gene>
    <name evidence="1" type="ORF">ACFQ2Z_17660</name>
</gene>
<dbReference type="EMBL" id="JBHTKZ010000039">
    <property type="protein sequence ID" value="MFD1183169.1"/>
    <property type="molecule type" value="Genomic_DNA"/>
</dbReference>
<accession>A0ABW3SEG1</accession>